<evidence type="ECO:0000256" key="1">
    <source>
        <dbReference type="SAM" id="MobiDB-lite"/>
    </source>
</evidence>
<keyword evidence="3" id="KW-1185">Reference proteome</keyword>
<dbReference type="Pfam" id="PF21737">
    <property type="entry name" value="DUF6865"/>
    <property type="match status" value="1"/>
</dbReference>
<organism evidence="2 3">
    <name type="scientific">Urochloa decumbens</name>
    <dbReference type="NCBI Taxonomy" id="240449"/>
    <lineage>
        <taxon>Eukaryota</taxon>
        <taxon>Viridiplantae</taxon>
        <taxon>Streptophyta</taxon>
        <taxon>Embryophyta</taxon>
        <taxon>Tracheophyta</taxon>
        <taxon>Spermatophyta</taxon>
        <taxon>Magnoliopsida</taxon>
        <taxon>Liliopsida</taxon>
        <taxon>Poales</taxon>
        <taxon>Poaceae</taxon>
        <taxon>PACMAD clade</taxon>
        <taxon>Panicoideae</taxon>
        <taxon>Panicodae</taxon>
        <taxon>Paniceae</taxon>
        <taxon>Melinidinae</taxon>
        <taxon>Urochloa</taxon>
    </lineage>
</organism>
<reference evidence="2 3" key="2">
    <citation type="submission" date="2024-10" db="EMBL/GenBank/DDBJ databases">
        <authorList>
            <person name="Ryan C."/>
        </authorList>
    </citation>
    <scope>NUCLEOTIDE SEQUENCE [LARGE SCALE GENOMIC DNA]</scope>
</reference>
<dbReference type="InterPro" id="IPR049198">
    <property type="entry name" value="DUF6865"/>
</dbReference>
<dbReference type="PANTHER" id="PTHR35282:SF8">
    <property type="entry name" value="SMP DOMAIN-CONTAINING PROTEIN"/>
    <property type="match status" value="1"/>
</dbReference>
<sequence length="105" mass="11044">MFTRSLSHLTQVSMLNMNRSKRLMASPAAAPAAKFTQVEAARQSLIAISQSVPEFGAPVARPPSGGMESGHDDGAEQRYRAKLISISNQSPGARPAPCPPKNAAA</sequence>
<reference evidence="3" key="1">
    <citation type="submission" date="2024-06" db="EMBL/GenBank/DDBJ databases">
        <authorList>
            <person name="Ryan C."/>
        </authorList>
    </citation>
    <scope>NUCLEOTIDE SEQUENCE [LARGE SCALE GENOMIC DNA]</scope>
</reference>
<proteinExistence type="predicted"/>
<dbReference type="PANTHER" id="PTHR35282">
    <property type="entry name" value="F5D14.24 PROTEIN"/>
    <property type="match status" value="1"/>
</dbReference>
<feature type="compositionally biased region" description="Pro residues" evidence="1">
    <location>
        <begin position="94"/>
        <end position="105"/>
    </location>
</feature>
<evidence type="ECO:0000313" key="2">
    <source>
        <dbReference type="EMBL" id="CAL5025720.1"/>
    </source>
</evidence>
<feature type="region of interest" description="Disordered" evidence="1">
    <location>
        <begin position="55"/>
        <end position="105"/>
    </location>
</feature>
<protein>
    <submittedName>
        <fullName evidence="2">Uncharacterized protein</fullName>
    </submittedName>
</protein>
<evidence type="ECO:0000313" key="3">
    <source>
        <dbReference type="Proteomes" id="UP001497457"/>
    </source>
</evidence>
<dbReference type="EMBL" id="OZ075140">
    <property type="protein sequence ID" value="CAL5025720.1"/>
    <property type="molecule type" value="Genomic_DNA"/>
</dbReference>
<feature type="compositionally biased region" description="Basic and acidic residues" evidence="1">
    <location>
        <begin position="69"/>
        <end position="79"/>
    </location>
</feature>
<name>A0ABC9CTU9_9POAL</name>
<accession>A0ABC9CTU9</accession>
<gene>
    <name evidence="2" type="ORF">URODEC1_LOCUS78270</name>
</gene>
<dbReference type="Proteomes" id="UP001497457">
    <property type="component" value="Chromosome 30rd"/>
</dbReference>
<dbReference type="AlphaFoldDB" id="A0ABC9CTU9"/>